<dbReference type="Pfam" id="PF13516">
    <property type="entry name" value="LRR_6"/>
    <property type="match status" value="2"/>
</dbReference>
<protein>
    <submittedName>
        <fullName evidence="2">Uncharacterized protein</fullName>
    </submittedName>
</protein>
<dbReference type="SUPFAM" id="SSF52047">
    <property type="entry name" value="RNI-like"/>
    <property type="match status" value="1"/>
</dbReference>
<accession>A0ABN8IET2</accession>
<gene>
    <name evidence="2" type="ORF">IPOD504_LOCUS9344</name>
</gene>
<dbReference type="Gene3D" id="3.80.10.10">
    <property type="entry name" value="Ribonuclease Inhibitor"/>
    <property type="match status" value="2"/>
</dbReference>
<keyword evidence="3" id="KW-1185">Reference proteome</keyword>
<evidence type="ECO:0000313" key="2">
    <source>
        <dbReference type="EMBL" id="CAH2056071.1"/>
    </source>
</evidence>
<evidence type="ECO:0000256" key="1">
    <source>
        <dbReference type="ARBA" id="ARBA00022737"/>
    </source>
</evidence>
<dbReference type="InterPro" id="IPR032675">
    <property type="entry name" value="LRR_dom_sf"/>
</dbReference>
<dbReference type="SMART" id="SM00368">
    <property type="entry name" value="LRR_RI"/>
    <property type="match status" value="3"/>
</dbReference>
<proteinExistence type="predicted"/>
<dbReference type="InterPro" id="IPR001611">
    <property type="entry name" value="Leu-rich_rpt"/>
</dbReference>
<reference evidence="2" key="1">
    <citation type="submission" date="2022-03" db="EMBL/GenBank/DDBJ databases">
        <authorList>
            <person name="Martin H S."/>
        </authorList>
    </citation>
    <scope>NUCLEOTIDE SEQUENCE</scope>
</reference>
<keyword evidence="1" id="KW-0677">Repeat</keyword>
<name>A0ABN8IET2_9NEOP</name>
<feature type="non-terminal residue" evidence="2">
    <location>
        <position position="316"/>
    </location>
</feature>
<dbReference type="PANTHER" id="PTHR24111:SF0">
    <property type="entry name" value="LEUCINE-RICH REPEAT-CONTAINING PROTEIN"/>
    <property type="match status" value="1"/>
</dbReference>
<dbReference type="PANTHER" id="PTHR24111">
    <property type="entry name" value="LEUCINE-RICH REPEAT-CONTAINING PROTEIN 34"/>
    <property type="match status" value="1"/>
</dbReference>
<evidence type="ECO:0000313" key="3">
    <source>
        <dbReference type="Proteomes" id="UP000837857"/>
    </source>
</evidence>
<dbReference type="InterPro" id="IPR052201">
    <property type="entry name" value="LRR-containing_regulator"/>
</dbReference>
<sequence>MVTKKTARKRKCKCICDKKELLKRITGNPQPLPVTEINKIRLNLFTERNSDGSGHLVLRGKDIYDRYKRRIRDSDITAIYRYVREAPRRITIIDLCYNEITDIGFSKLLKRLLIKGRSSVTELNIMNNNLTFKSAESLAEYAKYIKLRKLRMNGNDLGTESGTFFAKLFRGNDTIECCDLGETSQTLTSLAEIVAAFRSDDDGNTTVKILDLSRLVPLLDRYPYESKWLAYHIELLLERNSVVTELHLQKCQLIAHDTEYLIRGLYKNKTLLHLDLGFNRIGDYGAELLAKYLSGNPQLLVINVAGNDIGDIGARR</sequence>
<dbReference type="EMBL" id="OW152835">
    <property type="protein sequence ID" value="CAH2056071.1"/>
    <property type="molecule type" value="Genomic_DNA"/>
</dbReference>
<dbReference type="Proteomes" id="UP000837857">
    <property type="component" value="Chromosome 23"/>
</dbReference>
<organism evidence="2 3">
    <name type="scientific">Iphiclides podalirius</name>
    <name type="common">scarce swallowtail</name>
    <dbReference type="NCBI Taxonomy" id="110791"/>
    <lineage>
        <taxon>Eukaryota</taxon>
        <taxon>Metazoa</taxon>
        <taxon>Ecdysozoa</taxon>
        <taxon>Arthropoda</taxon>
        <taxon>Hexapoda</taxon>
        <taxon>Insecta</taxon>
        <taxon>Pterygota</taxon>
        <taxon>Neoptera</taxon>
        <taxon>Endopterygota</taxon>
        <taxon>Lepidoptera</taxon>
        <taxon>Glossata</taxon>
        <taxon>Ditrysia</taxon>
        <taxon>Papilionoidea</taxon>
        <taxon>Papilionidae</taxon>
        <taxon>Papilioninae</taxon>
        <taxon>Iphiclides</taxon>
    </lineage>
</organism>